<gene>
    <name evidence="2" type="ORF">EBN03_32630</name>
</gene>
<protein>
    <submittedName>
        <fullName evidence="2">Uncharacterized protein</fullName>
    </submittedName>
</protein>
<accession>A0A3M2KQF3</accession>
<reference evidence="2 3" key="1">
    <citation type="submission" date="2018-10" db="EMBL/GenBank/DDBJ databases">
        <title>Isolation from cow dung.</title>
        <authorList>
            <person name="Ling L."/>
        </authorList>
    </citation>
    <scope>NUCLEOTIDE SEQUENCE [LARGE SCALE GENOMIC DNA]</scope>
    <source>
        <strain evidence="2 3">NEAU-LL90</strain>
    </source>
</reference>
<sequence length="78" mass="8262">MSPPAVRSRTQCPVRRQLLAWATQAQQAAASRSEASTPDEQRRLVGPVATAVTPLGGRTGCRAASQPIGHRPRGATYP</sequence>
<evidence type="ECO:0000313" key="2">
    <source>
        <dbReference type="EMBL" id="RMI27877.1"/>
    </source>
</evidence>
<proteinExistence type="predicted"/>
<dbReference type="EMBL" id="RFFH01000029">
    <property type="protein sequence ID" value="RMI27877.1"/>
    <property type="molecule type" value="Genomic_DNA"/>
</dbReference>
<comment type="caution">
    <text evidence="2">The sequence shown here is derived from an EMBL/GenBank/DDBJ whole genome shotgun (WGS) entry which is preliminary data.</text>
</comment>
<feature type="region of interest" description="Disordered" evidence="1">
    <location>
        <begin position="55"/>
        <end position="78"/>
    </location>
</feature>
<keyword evidence="3" id="KW-1185">Reference proteome</keyword>
<evidence type="ECO:0000256" key="1">
    <source>
        <dbReference type="SAM" id="MobiDB-lite"/>
    </source>
</evidence>
<dbReference type="Proteomes" id="UP000279275">
    <property type="component" value="Unassembled WGS sequence"/>
</dbReference>
<organism evidence="2 3">
    <name type="scientific">Nocardia stercoris</name>
    <dbReference type="NCBI Taxonomy" id="2483361"/>
    <lineage>
        <taxon>Bacteria</taxon>
        <taxon>Bacillati</taxon>
        <taxon>Actinomycetota</taxon>
        <taxon>Actinomycetes</taxon>
        <taxon>Mycobacteriales</taxon>
        <taxon>Nocardiaceae</taxon>
        <taxon>Nocardia</taxon>
    </lineage>
</organism>
<dbReference type="AlphaFoldDB" id="A0A3M2KQF3"/>
<name>A0A3M2KQF3_9NOCA</name>
<evidence type="ECO:0000313" key="3">
    <source>
        <dbReference type="Proteomes" id="UP000279275"/>
    </source>
</evidence>